<evidence type="ECO:0000256" key="17">
    <source>
        <dbReference type="ARBA" id="ARBA00023211"/>
    </source>
</evidence>
<evidence type="ECO:0000313" key="26">
    <source>
        <dbReference type="Proteomes" id="UP001501920"/>
    </source>
</evidence>
<proteinExistence type="inferred from homology"/>
<dbReference type="GeneTree" id="ENSGT00940000164651"/>
<keyword evidence="10" id="KW-0479">Metal-binding</keyword>
<keyword evidence="14" id="KW-0472">Membrane</keyword>
<evidence type="ECO:0000256" key="16">
    <source>
        <dbReference type="ARBA" id="ARBA00023180"/>
    </source>
</evidence>
<keyword evidence="9" id="KW-0812">Transmembrane</keyword>
<evidence type="ECO:0000256" key="6">
    <source>
        <dbReference type="ARBA" id="ARBA00012557"/>
    </source>
</evidence>
<evidence type="ECO:0000313" key="25">
    <source>
        <dbReference type="Ensembl" id="ENSPNAP00000029203.2"/>
    </source>
</evidence>
<name>A0A3B4E0G6_PYGNA</name>
<evidence type="ECO:0000256" key="20">
    <source>
        <dbReference type="ARBA" id="ARBA00042009"/>
    </source>
</evidence>
<reference evidence="25 26" key="1">
    <citation type="submission" date="2020-10" db="EMBL/GenBank/DDBJ databases">
        <title>Pygocentrus nattereri (red-bellied piranha) genome, fPygNat1, primary haplotype.</title>
        <authorList>
            <person name="Myers G."/>
            <person name="Meyer A."/>
            <person name="Karagic N."/>
            <person name="Pippel M."/>
            <person name="Winkler S."/>
            <person name="Tracey A."/>
            <person name="Wood J."/>
            <person name="Formenti G."/>
            <person name="Howe K."/>
            <person name="Fedrigo O."/>
            <person name="Jarvis E.D."/>
        </authorList>
    </citation>
    <scope>NUCLEOTIDE SEQUENCE [LARGE SCALE GENOMIC DNA]</scope>
</reference>
<keyword evidence="7" id="KW-0328">Glycosyltransferase</keyword>
<dbReference type="GO" id="GO:0016263">
    <property type="term" value="F:glycoprotein-N-acetylgalactosamine 3-beta-galactosyltransferase activity"/>
    <property type="evidence" value="ECO:0007669"/>
    <property type="project" value="UniProtKB-EC"/>
</dbReference>
<dbReference type="GO" id="GO:0030145">
    <property type="term" value="F:manganese ion binding"/>
    <property type="evidence" value="ECO:0007669"/>
    <property type="project" value="UniProtKB-ARBA"/>
</dbReference>
<evidence type="ECO:0000256" key="14">
    <source>
        <dbReference type="ARBA" id="ARBA00023136"/>
    </source>
</evidence>
<dbReference type="Proteomes" id="UP001501920">
    <property type="component" value="Chromosome 27"/>
</dbReference>
<comment type="function">
    <text evidence="23">Glycosyltransferase that generates the core 1 O-glycan Gal-beta1-3GalNAc-alpha1-Ser/Thr (T antigen), which is a precursor for many extended O-glycans in glycoproteins.</text>
</comment>
<evidence type="ECO:0000256" key="15">
    <source>
        <dbReference type="ARBA" id="ARBA00023157"/>
    </source>
</evidence>
<keyword evidence="26" id="KW-1185">Reference proteome</keyword>
<dbReference type="UniPathway" id="UPA00378"/>
<evidence type="ECO:0000256" key="5">
    <source>
        <dbReference type="ARBA" id="ARBA00011748"/>
    </source>
</evidence>
<feature type="domain" description="Fringe-like glycosyltransferase" evidence="24">
    <location>
        <begin position="67"/>
        <end position="230"/>
    </location>
</feature>
<dbReference type="OrthoDB" id="414175at2759"/>
<sequence>MIPETLPPSLGPSSFKTYRSGEVSCDPTVVNMPLSQLFWNVLLGSNSKWANIFQRTIKTQVRLLCWVLTGPQFLESRAKHVHATWGKHCNKVLYMSSEESDFPTVKLNVTEGRDQLYWKTIRAFQFIYEHHLDDADWFLKADDDTFVVPENLRRLLSQLNTEDPLYLGRRFRPFIAQGYMSGGAGYVLSKEALRRFVKGHDDGSCTHFSDVEDMALGRCMETMKVTAVDTRDERRRQTFHAFPPDKYLLKQLTKSQPSHLLYEFYERVQGPGCCSDLTISFHYIRPVEMYMLEYFTYHLRPYGYKYRFNPEAALHKGTV</sequence>
<dbReference type="InterPro" id="IPR026050">
    <property type="entry name" value="C1GALT1/C1GALT1_chp1"/>
</dbReference>
<comment type="subcellular location">
    <subcellularLocation>
        <location evidence="2">Membrane</location>
        <topology evidence="2">Single-pass type II membrane protein</topology>
    </subcellularLocation>
</comment>
<dbReference type="GO" id="GO:0016020">
    <property type="term" value="C:membrane"/>
    <property type="evidence" value="ECO:0007669"/>
    <property type="project" value="UniProtKB-SubCell"/>
</dbReference>
<evidence type="ECO:0000256" key="23">
    <source>
        <dbReference type="ARBA" id="ARBA00059245"/>
    </source>
</evidence>
<evidence type="ECO:0000256" key="9">
    <source>
        <dbReference type="ARBA" id="ARBA00022692"/>
    </source>
</evidence>
<keyword evidence="17" id="KW-0464">Manganese</keyword>
<dbReference type="GO" id="GO:0000166">
    <property type="term" value="F:nucleotide binding"/>
    <property type="evidence" value="ECO:0007669"/>
    <property type="project" value="UniProtKB-KW"/>
</dbReference>
<evidence type="ECO:0000256" key="7">
    <source>
        <dbReference type="ARBA" id="ARBA00022676"/>
    </source>
</evidence>
<keyword evidence="12" id="KW-0735">Signal-anchor</keyword>
<dbReference type="PANTHER" id="PTHR23033:SF13">
    <property type="entry name" value="GLYCOPROTEIN-N-ACETYLGALACTOSAMINE 3-BETA-GALACTOSYLTRANSFERASE 1"/>
    <property type="match status" value="1"/>
</dbReference>
<organism evidence="25 26">
    <name type="scientific">Pygocentrus nattereri</name>
    <name type="common">Red-bellied piranha</name>
    <dbReference type="NCBI Taxonomy" id="42514"/>
    <lineage>
        <taxon>Eukaryota</taxon>
        <taxon>Metazoa</taxon>
        <taxon>Chordata</taxon>
        <taxon>Craniata</taxon>
        <taxon>Vertebrata</taxon>
        <taxon>Euteleostomi</taxon>
        <taxon>Actinopterygii</taxon>
        <taxon>Neopterygii</taxon>
        <taxon>Teleostei</taxon>
        <taxon>Ostariophysi</taxon>
        <taxon>Characiformes</taxon>
        <taxon>Characoidei</taxon>
        <taxon>Pygocentrus</taxon>
    </lineage>
</organism>
<dbReference type="OMA" id="YHRERAD"/>
<keyword evidence="16" id="KW-0325">Glycoprotein</keyword>
<dbReference type="STRING" id="42514.ENSPNAP00000029203"/>
<evidence type="ECO:0000256" key="13">
    <source>
        <dbReference type="ARBA" id="ARBA00022989"/>
    </source>
</evidence>
<evidence type="ECO:0000259" key="24">
    <source>
        <dbReference type="Pfam" id="PF02434"/>
    </source>
</evidence>
<keyword evidence="15" id="KW-1015">Disulfide bond</keyword>
<dbReference type="EC" id="2.4.1.122" evidence="6"/>
<evidence type="ECO:0000256" key="1">
    <source>
        <dbReference type="ARBA" id="ARBA00001936"/>
    </source>
</evidence>
<dbReference type="Gene3D" id="3.90.550.50">
    <property type="match status" value="1"/>
</dbReference>
<dbReference type="InterPro" id="IPR029044">
    <property type="entry name" value="Nucleotide-diphossugar_trans"/>
</dbReference>
<dbReference type="PANTHER" id="PTHR23033">
    <property type="entry name" value="BETA1,3-GALACTOSYLTRANSFERASE"/>
    <property type="match status" value="1"/>
</dbReference>
<dbReference type="InterPro" id="IPR003378">
    <property type="entry name" value="Fringe-like_glycosylTrfase"/>
</dbReference>
<evidence type="ECO:0000256" key="18">
    <source>
        <dbReference type="ARBA" id="ARBA00040898"/>
    </source>
</evidence>
<reference evidence="25" key="2">
    <citation type="submission" date="2025-08" db="UniProtKB">
        <authorList>
            <consortium name="Ensembl"/>
        </authorList>
    </citation>
    <scope>IDENTIFICATION</scope>
</reference>
<keyword evidence="11" id="KW-0547">Nucleotide-binding</keyword>
<dbReference type="AlphaFoldDB" id="A0A3B4E0G6"/>
<evidence type="ECO:0000256" key="3">
    <source>
        <dbReference type="ARBA" id="ARBA00004922"/>
    </source>
</evidence>
<comment type="pathway">
    <text evidence="3">Protein modification; protein glycosylation.</text>
</comment>
<accession>A0A3B4E0G6</accession>
<evidence type="ECO:0000256" key="4">
    <source>
        <dbReference type="ARBA" id="ARBA00006462"/>
    </source>
</evidence>
<dbReference type="SUPFAM" id="SSF53448">
    <property type="entry name" value="Nucleotide-diphospho-sugar transferases"/>
    <property type="match status" value="1"/>
</dbReference>
<evidence type="ECO:0000256" key="19">
    <source>
        <dbReference type="ARBA" id="ARBA00041226"/>
    </source>
</evidence>
<comment type="subunit">
    <text evidence="5">Homodimer; disulfide-linked.</text>
</comment>
<keyword evidence="8" id="KW-0808">Transferase</keyword>
<evidence type="ECO:0000256" key="21">
    <source>
        <dbReference type="ARBA" id="ARBA00043065"/>
    </source>
</evidence>
<comment type="catalytic activity">
    <reaction evidence="22">
        <text>an N-acetyl-alpha-D-galactosaminyl derivative + UDP-alpha-D-galactose = a beta-D-galactosyl-(1-&gt;3)-N-acetyl-alpha-D-galactosaminyl derivative + UDP + H(+)</text>
        <dbReference type="Rhea" id="RHEA:15621"/>
        <dbReference type="ChEBI" id="CHEBI:15378"/>
        <dbReference type="ChEBI" id="CHEBI:28257"/>
        <dbReference type="ChEBI" id="CHEBI:58223"/>
        <dbReference type="ChEBI" id="CHEBI:66914"/>
        <dbReference type="ChEBI" id="CHEBI:133470"/>
        <dbReference type="EC" id="2.4.1.122"/>
    </reaction>
</comment>
<evidence type="ECO:0000256" key="12">
    <source>
        <dbReference type="ARBA" id="ARBA00022968"/>
    </source>
</evidence>
<keyword evidence="13" id="KW-1133">Transmembrane helix</keyword>
<dbReference type="Ensembl" id="ENSPNAT00000035383.2">
    <property type="protein sequence ID" value="ENSPNAP00000029203.2"/>
    <property type="gene ID" value="ENSPNAG00000015077.2"/>
</dbReference>
<evidence type="ECO:0000256" key="10">
    <source>
        <dbReference type="ARBA" id="ARBA00022723"/>
    </source>
</evidence>
<comment type="similarity">
    <text evidence="4">Belongs to the glycosyltransferase 31 family. Beta3-Gal-T subfamily.</text>
</comment>
<dbReference type="Pfam" id="PF02434">
    <property type="entry name" value="Fringe"/>
    <property type="match status" value="1"/>
</dbReference>
<comment type="cofactor">
    <cofactor evidence="1">
        <name>Mn(2+)</name>
        <dbReference type="ChEBI" id="CHEBI:29035"/>
    </cofactor>
</comment>
<protein>
    <recommendedName>
        <fullName evidence="18">Glycoprotein-N-acetylgalactosamine 3-beta-galactosyltransferase 1</fullName>
        <ecNumber evidence="6">2.4.1.122</ecNumber>
    </recommendedName>
    <alternativeName>
        <fullName evidence="20">Core 1 O-glycan T-synthase</fullName>
    </alternativeName>
    <alternativeName>
        <fullName evidence="21">Core 1 UDP-galactose:N-acetylgalactosamine-alpha-R beta 1,3-galactosyltransferase 1</fullName>
    </alternativeName>
    <alternativeName>
        <fullName evidence="19">Core 1 beta1,3-galactosyltransferase 1</fullName>
    </alternativeName>
</protein>
<evidence type="ECO:0000256" key="22">
    <source>
        <dbReference type="ARBA" id="ARBA00048842"/>
    </source>
</evidence>
<evidence type="ECO:0000256" key="8">
    <source>
        <dbReference type="ARBA" id="ARBA00022679"/>
    </source>
</evidence>
<dbReference type="FunFam" id="3.90.550.50:FF:000017">
    <property type="entry name" value="Glycoprotein-N-acetylgalactosamine 3-beta-galactosyltransferase 1"/>
    <property type="match status" value="1"/>
</dbReference>
<evidence type="ECO:0000256" key="2">
    <source>
        <dbReference type="ARBA" id="ARBA00004606"/>
    </source>
</evidence>
<evidence type="ECO:0000256" key="11">
    <source>
        <dbReference type="ARBA" id="ARBA00022741"/>
    </source>
</evidence>
<reference evidence="25" key="3">
    <citation type="submission" date="2025-09" db="UniProtKB">
        <authorList>
            <consortium name="Ensembl"/>
        </authorList>
    </citation>
    <scope>IDENTIFICATION</scope>
</reference>